<dbReference type="InterPro" id="IPR050796">
    <property type="entry name" value="SCF_F-box_component"/>
</dbReference>
<reference evidence="4 5" key="3">
    <citation type="submission" date="2025-04" db="UniProtKB">
        <authorList>
            <consortium name="RefSeq"/>
        </authorList>
    </citation>
    <scope>IDENTIFICATION</scope>
</reference>
<dbReference type="Pfam" id="PF07734">
    <property type="entry name" value="FBA_1"/>
    <property type="match status" value="1"/>
</dbReference>
<dbReference type="AlphaFoldDB" id="A0JCB1"/>
<protein>
    <submittedName>
        <fullName evidence="4 5">F-box/kelch-repeat protein At3g06240-like</fullName>
    </submittedName>
    <submittedName>
        <fullName evidence="2">S locus F-box protein with the low allelic sequence polymorphism 3-S4</fullName>
    </submittedName>
</protein>
<reference evidence="2" key="2">
    <citation type="submission" date="2006-11" db="EMBL/GenBank/DDBJ databases">
        <authorList>
            <person name="Ushijima K."/>
            <person name="Tao R."/>
        </authorList>
    </citation>
    <scope>NUCLEOTIDE SEQUENCE</scope>
</reference>
<keyword evidence="3" id="KW-1185">Reference proteome</keyword>
<dbReference type="PANTHER" id="PTHR31672:SF13">
    <property type="entry name" value="F-BOX PROTEIN CPR30-LIKE"/>
    <property type="match status" value="1"/>
</dbReference>
<dbReference type="CDD" id="cd22157">
    <property type="entry name" value="F-box_AtFBW1-like"/>
    <property type="match status" value="1"/>
</dbReference>
<dbReference type="RefSeq" id="XP_021802044.1">
    <property type="nucleotide sequence ID" value="XM_021946352.1"/>
</dbReference>
<evidence type="ECO:0000313" key="2">
    <source>
        <dbReference type="EMBL" id="BAF36715.1"/>
    </source>
</evidence>
<reference evidence="2" key="1">
    <citation type="journal article" date="2004" name="Plant J.">
        <title>The S haplotype-specific F-box protein gene, SFB, is defective in self-compatible haplotypes of Prunus avium and P. mume.</title>
        <authorList>
            <person name="Ushijima K."/>
            <person name="Yamane H."/>
            <person name="Watari A."/>
            <person name="Kakehi E."/>
            <person name="Ikeda K."/>
            <person name="Hauck N.R."/>
            <person name="Iezzoni A.F."/>
            <person name="Tao R."/>
        </authorList>
    </citation>
    <scope>NUCLEOTIDE SEQUENCE</scope>
</reference>
<evidence type="ECO:0000313" key="3">
    <source>
        <dbReference type="Proteomes" id="UP000515124"/>
    </source>
</evidence>
<dbReference type="Pfam" id="PF00646">
    <property type="entry name" value="F-box"/>
    <property type="match status" value="1"/>
</dbReference>
<dbReference type="KEGG" id="pavi:110746135"/>
<dbReference type="EMBL" id="AB280955">
    <property type="protein sequence ID" value="BAF36715.1"/>
    <property type="molecule type" value="Genomic_DNA"/>
</dbReference>
<name>A0JCB1_PRUAV</name>
<dbReference type="KEGG" id="pavi:110759208"/>
<feature type="domain" description="F-box" evidence="1">
    <location>
        <begin position="7"/>
        <end position="47"/>
    </location>
</feature>
<evidence type="ECO:0000313" key="5">
    <source>
        <dbReference type="RefSeq" id="XP_021816935.1"/>
    </source>
</evidence>
<dbReference type="RefSeq" id="XP_021816935.1">
    <property type="nucleotide sequence ID" value="XM_021961243.1"/>
</dbReference>
<dbReference type="Proteomes" id="UP000515124">
    <property type="component" value="Unplaced"/>
</dbReference>
<dbReference type="InterPro" id="IPR006527">
    <property type="entry name" value="F-box-assoc_dom_typ1"/>
</dbReference>
<dbReference type="Gene3D" id="1.20.1280.50">
    <property type="match status" value="1"/>
</dbReference>
<evidence type="ECO:0000313" key="4">
    <source>
        <dbReference type="RefSeq" id="XP_021802044.1"/>
    </source>
</evidence>
<dbReference type="InterPro" id="IPR017451">
    <property type="entry name" value="F-box-assoc_interact_dom"/>
</dbReference>
<dbReference type="SMART" id="SM00256">
    <property type="entry name" value="FBOX"/>
    <property type="match status" value="1"/>
</dbReference>
<dbReference type="NCBIfam" id="TIGR01640">
    <property type="entry name" value="F_box_assoc_1"/>
    <property type="match status" value="1"/>
</dbReference>
<evidence type="ECO:0000259" key="1">
    <source>
        <dbReference type="SMART" id="SM00256"/>
    </source>
</evidence>
<dbReference type="InterPro" id="IPR001810">
    <property type="entry name" value="F-box_dom"/>
</dbReference>
<sequence>MTYFCKMTEEMEVQILARLPPKSLMRFKCVCNSWHALLKNPHFVAKHLHLYNYQPSSTCILFKRSVLSRTEHNKEELVFTFLNLHNDNESNADHNLINCNVEDLHFPHSMGLKSRGPFIELPGLELGESVHIVGHCDGLFCLSLYTGELVFYNPAIKEFRVLPQSCLENAFSCTLGFGYDPKRKDYILLSVVSYGEEILDDERLVIHPPQAEIYTLSTNSWRGIETHYLETETTYFWGNETFSTYFNGVFYWLGYEEKKDFVSFYDRLEEEKTQVIILFDTFDEVFHNMPLPDCFYEFPTHEMSLTVWNESIALFGFYRCEFETFEVWVMDEFDGWTKHLSVVPKVDQEVDIPLALWRNEVLLVDRDGRIFSYNLDTENLKYLPVHGVSRGDFQAVVCVNSIVSVKCDNKFETKDY</sequence>
<dbReference type="PANTHER" id="PTHR31672">
    <property type="entry name" value="BNACNNG10540D PROTEIN"/>
    <property type="match status" value="1"/>
</dbReference>
<accession>A0JCB1</accession>
<dbReference type="InterPro" id="IPR036047">
    <property type="entry name" value="F-box-like_dom_sf"/>
</dbReference>
<gene>
    <name evidence="2" type="primary">SLFL3</name>
    <name evidence="4" type="synonym">LOC110746135</name>
    <name evidence="5" type="synonym">LOC110759208</name>
</gene>
<dbReference type="SUPFAM" id="SSF81383">
    <property type="entry name" value="F-box domain"/>
    <property type="match status" value="1"/>
</dbReference>
<organism evidence="2">
    <name type="scientific">Prunus avium</name>
    <name type="common">Cherry</name>
    <name type="synonym">Cerasus avium</name>
    <dbReference type="NCBI Taxonomy" id="42229"/>
    <lineage>
        <taxon>Eukaryota</taxon>
        <taxon>Viridiplantae</taxon>
        <taxon>Streptophyta</taxon>
        <taxon>Embryophyta</taxon>
        <taxon>Tracheophyta</taxon>
        <taxon>Spermatophyta</taxon>
        <taxon>Magnoliopsida</taxon>
        <taxon>eudicotyledons</taxon>
        <taxon>Gunneridae</taxon>
        <taxon>Pentapetalae</taxon>
        <taxon>rosids</taxon>
        <taxon>fabids</taxon>
        <taxon>Rosales</taxon>
        <taxon>Rosaceae</taxon>
        <taxon>Amygdaloideae</taxon>
        <taxon>Amygdaleae</taxon>
        <taxon>Prunus</taxon>
    </lineage>
</organism>
<proteinExistence type="predicted"/>